<comment type="caution">
    <text evidence="6">The sequence shown here is derived from an EMBL/GenBank/DDBJ whole genome shotgun (WGS) entry which is preliminary data.</text>
</comment>
<evidence type="ECO:0000256" key="4">
    <source>
        <dbReference type="ARBA" id="ARBA00035202"/>
    </source>
</evidence>
<dbReference type="AlphaFoldDB" id="A0A1F6E207"/>
<gene>
    <name evidence="5" type="primary">rplJ</name>
    <name evidence="6" type="ORF">A3C95_01135</name>
</gene>
<sequence>MAITKEKKRDIVATLESALSKATSAVFVRFHKLSVTDTAAMRRALKREGVGYYVAKKTLLRRALDARGYKGQVPNLPGEVALAWNLPAQAGEGDSTAVPRGIYEYVKKHKDALTILGGIFDNAFADAVRMTAIAMIPPLPVLRGMFVNVINAPVQGLVIALDQIAKNKK</sequence>
<dbReference type="Gene3D" id="3.30.70.1730">
    <property type="match status" value="1"/>
</dbReference>
<dbReference type="GO" id="GO:1990904">
    <property type="term" value="C:ribonucleoprotein complex"/>
    <property type="evidence" value="ECO:0007669"/>
    <property type="project" value="UniProtKB-KW"/>
</dbReference>
<dbReference type="InterPro" id="IPR022973">
    <property type="entry name" value="Ribosomal_uL10_bac"/>
</dbReference>
<evidence type="ECO:0000313" key="7">
    <source>
        <dbReference type="Proteomes" id="UP000177107"/>
    </source>
</evidence>
<dbReference type="InterPro" id="IPR001790">
    <property type="entry name" value="Ribosomal_uL10"/>
</dbReference>
<dbReference type="NCBIfam" id="NF000955">
    <property type="entry name" value="PRK00099.1-1"/>
    <property type="match status" value="1"/>
</dbReference>
<evidence type="ECO:0000256" key="5">
    <source>
        <dbReference type="HAMAP-Rule" id="MF_00362"/>
    </source>
</evidence>
<comment type="subunit">
    <text evidence="5">Part of the ribosomal stalk of the 50S ribosomal subunit. The N-terminus interacts with L11 and the large rRNA to form the base of the stalk. The C-terminus forms an elongated spine to which L12 dimers bind in a sequential fashion forming a multimeric L10(L12)X complex.</text>
</comment>
<proteinExistence type="inferred from homology"/>
<evidence type="ECO:0000256" key="3">
    <source>
        <dbReference type="ARBA" id="ARBA00023274"/>
    </source>
</evidence>
<comment type="function">
    <text evidence="5">Forms part of the ribosomal stalk, playing a central role in the interaction of the ribosome with GTP-bound translation factors.</text>
</comment>
<dbReference type="InterPro" id="IPR047865">
    <property type="entry name" value="Ribosomal_uL10_bac_type"/>
</dbReference>
<dbReference type="GO" id="GO:0006412">
    <property type="term" value="P:translation"/>
    <property type="evidence" value="ECO:0007669"/>
    <property type="project" value="UniProtKB-UniRule"/>
</dbReference>
<dbReference type="Proteomes" id="UP000177107">
    <property type="component" value="Unassembled WGS sequence"/>
</dbReference>
<keyword evidence="5" id="KW-0694">RNA-binding</keyword>
<protein>
    <recommendedName>
        <fullName evidence="4 5">Large ribosomal subunit protein uL10</fullName>
    </recommendedName>
</protein>
<dbReference type="PANTHER" id="PTHR11560">
    <property type="entry name" value="39S RIBOSOMAL PROTEIN L10, MITOCHONDRIAL"/>
    <property type="match status" value="1"/>
</dbReference>
<evidence type="ECO:0000256" key="2">
    <source>
        <dbReference type="ARBA" id="ARBA00022980"/>
    </source>
</evidence>
<evidence type="ECO:0000256" key="1">
    <source>
        <dbReference type="ARBA" id="ARBA00008889"/>
    </source>
</evidence>
<name>A0A1F6E207_9BACT</name>
<keyword evidence="3 5" id="KW-0687">Ribonucleoprotein</keyword>
<keyword evidence="5" id="KW-0699">rRNA-binding</keyword>
<dbReference type="Pfam" id="PF00466">
    <property type="entry name" value="Ribosomal_L10"/>
    <property type="match status" value="1"/>
</dbReference>
<dbReference type="STRING" id="1798499.A3C95_01135"/>
<organism evidence="6 7">
    <name type="scientific">Candidatus Kaiserbacteria bacterium RIFCSPHIGHO2_02_FULL_56_30</name>
    <dbReference type="NCBI Taxonomy" id="1798499"/>
    <lineage>
        <taxon>Bacteria</taxon>
        <taxon>Candidatus Kaiseribacteriota</taxon>
    </lineage>
</organism>
<evidence type="ECO:0000313" key="6">
    <source>
        <dbReference type="EMBL" id="OGG67745.1"/>
    </source>
</evidence>
<accession>A0A1F6E207</accession>
<comment type="similarity">
    <text evidence="1 5">Belongs to the universal ribosomal protein uL10 family.</text>
</comment>
<dbReference type="SUPFAM" id="SSF160369">
    <property type="entry name" value="Ribosomal protein L10-like"/>
    <property type="match status" value="1"/>
</dbReference>
<dbReference type="EMBL" id="MFLM01000025">
    <property type="protein sequence ID" value="OGG67745.1"/>
    <property type="molecule type" value="Genomic_DNA"/>
</dbReference>
<dbReference type="GO" id="GO:0005840">
    <property type="term" value="C:ribosome"/>
    <property type="evidence" value="ECO:0007669"/>
    <property type="project" value="UniProtKB-KW"/>
</dbReference>
<dbReference type="InterPro" id="IPR043141">
    <property type="entry name" value="Ribosomal_uL10-like_sf"/>
</dbReference>
<dbReference type="GO" id="GO:0070180">
    <property type="term" value="F:large ribosomal subunit rRNA binding"/>
    <property type="evidence" value="ECO:0007669"/>
    <property type="project" value="UniProtKB-UniRule"/>
</dbReference>
<keyword evidence="2 5" id="KW-0689">Ribosomal protein</keyword>
<dbReference type="CDD" id="cd05797">
    <property type="entry name" value="Ribosomal_L10"/>
    <property type="match status" value="1"/>
</dbReference>
<dbReference type="HAMAP" id="MF_00362">
    <property type="entry name" value="Ribosomal_uL10"/>
    <property type="match status" value="1"/>
</dbReference>
<reference evidence="6 7" key="1">
    <citation type="journal article" date="2016" name="Nat. Commun.">
        <title>Thousands of microbial genomes shed light on interconnected biogeochemical processes in an aquifer system.</title>
        <authorList>
            <person name="Anantharaman K."/>
            <person name="Brown C.T."/>
            <person name="Hug L.A."/>
            <person name="Sharon I."/>
            <person name="Castelle C.J."/>
            <person name="Probst A.J."/>
            <person name="Thomas B.C."/>
            <person name="Singh A."/>
            <person name="Wilkins M.J."/>
            <person name="Karaoz U."/>
            <person name="Brodie E.L."/>
            <person name="Williams K.H."/>
            <person name="Hubbard S.S."/>
            <person name="Banfield J.F."/>
        </authorList>
    </citation>
    <scope>NUCLEOTIDE SEQUENCE [LARGE SCALE GENOMIC DNA]</scope>
</reference>